<reference evidence="2" key="1">
    <citation type="submission" date="2008-03" db="EMBL/GenBank/DDBJ databases">
        <title>Complete sequence of Thermoproteus neutrophilus V24Sta.</title>
        <authorList>
            <consortium name="US DOE Joint Genome Institute"/>
            <person name="Copeland A."/>
            <person name="Lucas S."/>
            <person name="Lapidus A."/>
            <person name="Glavina del Rio T."/>
            <person name="Dalin E."/>
            <person name="Tice H."/>
            <person name="Bruce D."/>
            <person name="Goodwin L."/>
            <person name="Pitluck S."/>
            <person name="Sims D."/>
            <person name="Brettin T."/>
            <person name="Detter J.C."/>
            <person name="Han C."/>
            <person name="Kuske C.R."/>
            <person name="Schmutz J."/>
            <person name="Larimer F."/>
            <person name="Land M."/>
            <person name="Hauser L."/>
            <person name="Kyrpides N."/>
            <person name="Mikhailova N."/>
            <person name="Biddle J.F."/>
            <person name="Zhang Z."/>
            <person name="Fitz-Gibbon S.T."/>
            <person name="Lowe T.M."/>
            <person name="Saltikov C."/>
            <person name="House C.H."/>
            <person name="Richardson P."/>
        </authorList>
    </citation>
    <scope>NUCLEOTIDE SEQUENCE [LARGE SCALE GENOMIC DNA]</scope>
    <source>
        <strain evidence="2">V24Sta</strain>
    </source>
</reference>
<dbReference type="KEGG" id="tne:Tneu_0863"/>
<dbReference type="EMBL" id="CP001014">
    <property type="protein sequence ID" value="ACB39800.1"/>
    <property type="molecule type" value="Genomic_DNA"/>
</dbReference>
<keyword evidence="3" id="KW-1185">Reference proteome</keyword>
<gene>
    <name evidence="2" type="ordered locus">Tneu_0863</name>
</gene>
<feature type="transmembrane region" description="Helical" evidence="1">
    <location>
        <begin position="33"/>
        <end position="58"/>
    </location>
</feature>
<dbReference type="HOGENOM" id="CLU_175267_0_0_2"/>
<dbReference type="GeneID" id="6164427"/>
<accession>B1YDD7</accession>
<evidence type="ECO:0000313" key="2">
    <source>
        <dbReference type="EMBL" id="ACB39800.1"/>
    </source>
</evidence>
<dbReference type="OrthoDB" id="29182at2157"/>
<sequence length="74" mass="7930">MRKALSLVAASYAVLLLLFATGAASLPILRIRLAGGFTVGDVVIILAVLLYGMFIYIYGQVLIRGSCRGGRRND</sequence>
<proteinExistence type="predicted"/>
<evidence type="ECO:0000256" key="1">
    <source>
        <dbReference type="SAM" id="Phobius"/>
    </source>
</evidence>
<protein>
    <submittedName>
        <fullName evidence="2">Uncharacterized protein</fullName>
    </submittedName>
</protein>
<evidence type="ECO:0000313" key="3">
    <source>
        <dbReference type="Proteomes" id="UP000001694"/>
    </source>
</evidence>
<dbReference type="RefSeq" id="WP_012350220.1">
    <property type="nucleotide sequence ID" value="NC_010525.1"/>
</dbReference>
<keyword evidence="1" id="KW-0472">Membrane</keyword>
<keyword evidence="1" id="KW-1133">Transmembrane helix</keyword>
<keyword evidence="1" id="KW-0812">Transmembrane</keyword>
<name>B1YDD7_PYRNV</name>
<dbReference type="Proteomes" id="UP000001694">
    <property type="component" value="Chromosome"/>
</dbReference>
<dbReference type="STRING" id="444157.Tneu_0863"/>
<dbReference type="AlphaFoldDB" id="B1YDD7"/>
<organism evidence="2 3">
    <name type="scientific">Pyrobaculum neutrophilum (strain DSM 2338 / JCM 9278 / NBRC 100436 / V24Sta)</name>
    <name type="common">Thermoproteus neutrophilus</name>
    <dbReference type="NCBI Taxonomy" id="444157"/>
    <lineage>
        <taxon>Archaea</taxon>
        <taxon>Thermoproteota</taxon>
        <taxon>Thermoprotei</taxon>
        <taxon>Thermoproteales</taxon>
        <taxon>Thermoproteaceae</taxon>
        <taxon>Pyrobaculum</taxon>
    </lineage>
</organism>
<dbReference type="eggNOG" id="arCOG07066">
    <property type="taxonomic scope" value="Archaea"/>
</dbReference>